<dbReference type="EMBL" id="QMFB01000010">
    <property type="protein sequence ID" value="RAV19888.1"/>
    <property type="molecule type" value="Genomic_DNA"/>
</dbReference>
<keyword evidence="1" id="KW-0805">Transcription regulation</keyword>
<comment type="caution">
    <text evidence="6">The sequence shown here is derived from an EMBL/GenBank/DDBJ whole genome shotgun (WGS) entry which is preliminary data.</text>
</comment>
<dbReference type="InterPro" id="IPR014757">
    <property type="entry name" value="Tscrpt_reg_IclR_C"/>
</dbReference>
<dbReference type="PROSITE" id="PS51077">
    <property type="entry name" value="HTH_ICLR"/>
    <property type="match status" value="1"/>
</dbReference>
<dbReference type="PROSITE" id="PS51078">
    <property type="entry name" value="ICLR_ED"/>
    <property type="match status" value="1"/>
</dbReference>
<keyword evidence="3" id="KW-0804">Transcription</keyword>
<dbReference type="RefSeq" id="WP_113032318.1">
    <property type="nucleotide sequence ID" value="NZ_QMFB01000010.1"/>
</dbReference>
<evidence type="ECO:0008006" key="8">
    <source>
        <dbReference type="Google" id="ProtNLM"/>
    </source>
</evidence>
<dbReference type="InterPro" id="IPR005471">
    <property type="entry name" value="Tscrpt_reg_IclR_N"/>
</dbReference>
<dbReference type="SUPFAM" id="SSF46785">
    <property type="entry name" value="Winged helix' DNA-binding domain"/>
    <property type="match status" value="1"/>
</dbReference>
<dbReference type="PANTHER" id="PTHR30136">
    <property type="entry name" value="HELIX-TURN-HELIX TRANSCRIPTIONAL REGULATOR, ICLR FAMILY"/>
    <property type="match status" value="1"/>
</dbReference>
<dbReference type="SUPFAM" id="SSF55781">
    <property type="entry name" value="GAF domain-like"/>
    <property type="match status" value="1"/>
</dbReference>
<evidence type="ECO:0000256" key="2">
    <source>
        <dbReference type="ARBA" id="ARBA00023125"/>
    </source>
</evidence>
<feature type="domain" description="IclR-ED" evidence="5">
    <location>
        <begin position="75"/>
        <end position="258"/>
    </location>
</feature>
<reference evidence="6 7" key="1">
    <citation type="journal article" date="2009" name="Int. J. Syst. Evol. Microbiol.">
        <title>Paenibacillus contaminans sp. nov., isolated from a contaminated laboratory plate.</title>
        <authorList>
            <person name="Chou J.H."/>
            <person name="Lee J.H."/>
            <person name="Lin M.C."/>
            <person name="Chang P.S."/>
            <person name="Arun A.B."/>
            <person name="Young C.C."/>
            <person name="Chen W.M."/>
        </authorList>
    </citation>
    <scope>NUCLEOTIDE SEQUENCE [LARGE SCALE GENOMIC DNA]</scope>
    <source>
        <strain evidence="6 7">CKOBP-6</strain>
    </source>
</reference>
<organism evidence="6 7">
    <name type="scientific">Paenibacillus contaminans</name>
    <dbReference type="NCBI Taxonomy" id="450362"/>
    <lineage>
        <taxon>Bacteria</taxon>
        <taxon>Bacillati</taxon>
        <taxon>Bacillota</taxon>
        <taxon>Bacilli</taxon>
        <taxon>Bacillales</taxon>
        <taxon>Paenibacillaceae</taxon>
        <taxon>Paenibacillus</taxon>
    </lineage>
</organism>
<evidence type="ECO:0000259" key="5">
    <source>
        <dbReference type="PROSITE" id="PS51078"/>
    </source>
</evidence>
<dbReference type="Pfam" id="PF09339">
    <property type="entry name" value="HTH_IclR"/>
    <property type="match status" value="1"/>
</dbReference>
<sequence>MAEESAKQDRYAIQSVDKALDVIEQLAELESASLIELAERLGQPKSSLYRIILTLENRGFIARSDQDGKYCLGFKQLVITKNLLEKNSLRAAAIPEMNKLVEMFGDTVNLGVLSDESALYVEIIEGTHALRMTDRVGSKAPLNATAIGKTLLAFMKPDKCERLLETISYPSFTEHTAGNKEKLMKRIEEVRAKGYALDDQEIVEGARCIAAPIFDMFGHVAGALSISGALHRFPDEKIAGISSEVKQAAANASRKLGYVKRAD</sequence>
<keyword evidence="2" id="KW-0238">DNA-binding</keyword>
<dbReference type="GO" id="GO:0045892">
    <property type="term" value="P:negative regulation of DNA-templated transcription"/>
    <property type="evidence" value="ECO:0007669"/>
    <property type="project" value="UniProtKB-ARBA"/>
</dbReference>
<evidence type="ECO:0000313" key="7">
    <source>
        <dbReference type="Proteomes" id="UP000250369"/>
    </source>
</evidence>
<dbReference type="InterPro" id="IPR036388">
    <property type="entry name" value="WH-like_DNA-bd_sf"/>
</dbReference>
<keyword evidence="7" id="KW-1185">Reference proteome</keyword>
<dbReference type="InterPro" id="IPR029016">
    <property type="entry name" value="GAF-like_dom_sf"/>
</dbReference>
<dbReference type="GO" id="GO:0003677">
    <property type="term" value="F:DNA binding"/>
    <property type="evidence" value="ECO:0007669"/>
    <property type="project" value="UniProtKB-KW"/>
</dbReference>
<dbReference type="OrthoDB" id="9791752at2"/>
<evidence type="ECO:0000313" key="6">
    <source>
        <dbReference type="EMBL" id="RAV19888.1"/>
    </source>
</evidence>
<evidence type="ECO:0000259" key="4">
    <source>
        <dbReference type="PROSITE" id="PS51077"/>
    </source>
</evidence>
<dbReference type="Pfam" id="PF01614">
    <property type="entry name" value="IclR_C"/>
    <property type="match status" value="1"/>
</dbReference>
<protein>
    <recommendedName>
        <fullName evidence="8">IclR family transcriptional regulator</fullName>
    </recommendedName>
</protein>
<dbReference type="InterPro" id="IPR036390">
    <property type="entry name" value="WH_DNA-bd_sf"/>
</dbReference>
<accession>A0A329MJX8</accession>
<dbReference type="AlphaFoldDB" id="A0A329MJX8"/>
<dbReference type="GO" id="GO:0003700">
    <property type="term" value="F:DNA-binding transcription factor activity"/>
    <property type="evidence" value="ECO:0007669"/>
    <property type="project" value="TreeGrafter"/>
</dbReference>
<dbReference type="Gene3D" id="3.30.450.40">
    <property type="match status" value="1"/>
</dbReference>
<dbReference type="SMART" id="SM00346">
    <property type="entry name" value="HTH_ICLR"/>
    <property type="match status" value="1"/>
</dbReference>
<gene>
    <name evidence="6" type="ORF">DQG23_18350</name>
</gene>
<dbReference type="Gene3D" id="1.10.10.10">
    <property type="entry name" value="Winged helix-like DNA-binding domain superfamily/Winged helix DNA-binding domain"/>
    <property type="match status" value="1"/>
</dbReference>
<dbReference type="InterPro" id="IPR050707">
    <property type="entry name" value="HTH_MetabolicPath_Reg"/>
</dbReference>
<feature type="domain" description="HTH iclR-type" evidence="4">
    <location>
        <begin position="13"/>
        <end position="74"/>
    </location>
</feature>
<dbReference type="Proteomes" id="UP000250369">
    <property type="component" value="Unassembled WGS sequence"/>
</dbReference>
<proteinExistence type="predicted"/>
<evidence type="ECO:0000256" key="3">
    <source>
        <dbReference type="ARBA" id="ARBA00023163"/>
    </source>
</evidence>
<dbReference type="PANTHER" id="PTHR30136:SF24">
    <property type="entry name" value="HTH-TYPE TRANSCRIPTIONAL REPRESSOR ALLR"/>
    <property type="match status" value="1"/>
</dbReference>
<name>A0A329MJX8_9BACL</name>
<evidence type="ECO:0000256" key="1">
    <source>
        <dbReference type="ARBA" id="ARBA00023015"/>
    </source>
</evidence>